<evidence type="ECO:0000256" key="2">
    <source>
        <dbReference type="ARBA" id="ARBA00004922"/>
    </source>
</evidence>
<dbReference type="GO" id="GO:0008375">
    <property type="term" value="F:acetylglucosaminyltransferase activity"/>
    <property type="evidence" value="ECO:0007669"/>
    <property type="project" value="TreeGrafter"/>
</dbReference>
<comment type="similarity">
    <text evidence="10">Belongs to the glycosyltransferase 14 family.</text>
</comment>
<evidence type="ECO:0000256" key="4">
    <source>
        <dbReference type="ARBA" id="ARBA00022679"/>
    </source>
</evidence>
<comment type="pathway">
    <text evidence="2">Protein modification; protein glycosylation.</text>
</comment>
<evidence type="ECO:0000313" key="13">
    <source>
        <dbReference type="Proteomes" id="UP000245119"/>
    </source>
</evidence>
<dbReference type="OrthoDB" id="2019572at2759"/>
<dbReference type="Pfam" id="PF02485">
    <property type="entry name" value="Branch"/>
    <property type="match status" value="3"/>
</dbReference>
<evidence type="ECO:0000256" key="6">
    <source>
        <dbReference type="ARBA" id="ARBA00022968"/>
    </source>
</evidence>
<evidence type="ECO:0000256" key="3">
    <source>
        <dbReference type="ARBA" id="ARBA00022676"/>
    </source>
</evidence>
<keyword evidence="8" id="KW-0472">Membrane</keyword>
<keyword evidence="3" id="KW-0328">Glycosyltransferase</keyword>
<evidence type="ECO:0008006" key="14">
    <source>
        <dbReference type="Google" id="ProtNLM"/>
    </source>
</evidence>
<dbReference type="Proteomes" id="UP000245119">
    <property type="component" value="Linkage Group LG4"/>
</dbReference>
<evidence type="ECO:0000256" key="10">
    <source>
        <dbReference type="ARBA" id="ARBA00038150"/>
    </source>
</evidence>
<gene>
    <name evidence="12" type="ORF">C0Q70_07714</name>
</gene>
<protein>
    <recommendedName>
        <fullName evidence="14">Protein xylosyltransferase</fullName>
    </recommendedName>
</protein>
<keyword evidence="6" id="KW-0735">Signal-anchor</keyword>
<keyword evidence="13" id="KW-1185">Reference proteome</keyword>
<evidence type="ECO:0000313" key="12">
    <source>
        <dbReference type="EMBL" id="PVD32281.1"/>
    </source>
</evidence>
<feature type="region of interest" description="Disordered" evidence="11">
    <location>
        <begin position="833"/>
        <end position="857"/>
    </location>
</feature>
<evidence type="ECO:0000256" key="11">
    <source>
        <dbReference type="SAM" id="MobiDB-lite"/>
    </source>
</evidence>
<keyword evidence="5" id="KW-0812">Transmembrane</keyword>
<comment type="caution">
    <text evidence="12">The sequence shown here is derived from an EMBL/GenBank/DDBJ whole genome shotgun (WGS) entry which is preliminary data.</text>
</comment>
<organism evidence="12 13">
    <name type="scientific">Pomacea canaliculata</name>
    <name type="common">Golden apple snail</name>
    <dbReference type="NCBI Taxonomy" id="400727"/>
    <lineage>
        <taxon>Eukaryota</taxon>
        <taxon>Metazoa</taxon>
        <taxon>Spiralia</taxon>
        <taxon>Lophotrochozoa</taxon>
        <taxon>Mollusca</taxon>
        <taxon>Gastropoda</taxon>
        <taxon>Caenogastropoda</taxon>
        <taxon>Architaenioglossa</taxon>
        <taxon>Ampullarioidea</taxon>
        <taxon>Ampullariidae</taxon>
        <taxon>Pomacea</taxon>
    </lineage>
</organism>
<dbReference type="EMBL" id="PZQS01000004">
    <property type="protein sequence ID" value="PVD32281.1"/>
    <property type="molecule type" value="Genomic_DNA"/>
</dbReference>
<evidence type="ECO:0000256" key="1">
    <source>
        <dbReference type="ARBA" id="ARBA00004606"/>
    </source>
</evidence>
<evidence type="ECO:0000256" key="9">
    <source>
        <dbReference type="ARBA" id="ARBA00023180"/>
    </source>
</evidence>
<keyword evidence="4" id="KW-0808">Transferase</keyword>
<name>A0A2T7PFV3_POMCA</name>
<evidence type="ECO:0000256" key="8">
    <source>
        <dbReference type="ARBA" id="ARBA00023136"/>
    </source>
</evidence>
<evidence type="ECO:0000256" key="5">
    <source>
        <dbReference type="ARBA" id="ARBA00022692"/>
    </source>
</evidence>
<keyword evidence="9" id="KW-0325">Glycoprotein</keyword>
<accession>A0A2T7PFV3</accession>
<proteinExistence type="inferred from homology"/>
<dbReference type="PANTHER" id="PTHR19297:SF185">
    <property type="entry name" value="BETA-1,3-GALACTOSYL-O-GLYCOSYL-GLYCOPROTEIN BETA-1,6-N-ACETYLGLUCOSAMINYLTRANSFERASE 3"/>
    <property type="match status" value="1"/>
</dbReference>
<dbReference type="STRING" id="400727.A0A2T7PFV3"/>
<comment type="subcellular location">
    <subcellularLocation>
        <location evidence="1">Membrane</location>
        <topology evidence="1">Single-pass type II membrane protein</topology>
    </subcellularLocation>
</comment>
<evidence type="ECO:0000256" key="7">
    <source>
        <dbReference type="ARBA" id="ARBA00022989"/>
    </source>
</evidence>
<dbReference type="InterPro" id="IPR003406">
    <property type="entry name" value="Glyco_trans_14"/>
</dbReference>
<dbReference type="AlphaFoldDB" id="A0A2T7PFV3"/>
<reference evidence="12 13" key="1">
    <citation type="submission" date="2018-04" db="EMBL/GenBank/DDBJ databases">
        <title>The genome of golden apple snail Pomacea canaliculata provides insight into stress tolerance and invasive adaptation.</title>
        <authorList>
            <person name="Liu C."/>
            <person name="Liu B."/>
            <person name="Ren Y."/>
            <person name="Zhang Y."/>
            <person name="Wang H."/>
            <person name="Li S."/>
            <person name="Jiang F."/>
            <person name="Yin L."/>
            <person name="Zhang G."/>
            <person name="Qian W."/>
            <person name="Fan W."/>
        </authorList>
    </citation>
    <scope>NUCLEOTIDE SEQUENCE [LARGE SCALE GENOMIC DNA]</scope>
    <source>
        <strain evidence="12">SZHN2017</strain>
        <tissue evidence="12">Muscle</tissue>
    </source>
</reference>
<sequence>MATWPSYTCNFSSAVVVMATDGDWESVHTLSARETDQNNGRRKVSGPLPARRPPGFYDNITTDCPKYRRETGYIEQVSEEEKAFPLAFSILLYKDMEQVERLLRAVYRPHNLYCLHTDLKASAQVQRQITALITCLPNVFQAPRQVEVVWGTFTVLEPELICMEALLRRSKRWRYFINLTGQEFPLKTNKELVAILQAYRGANDIFGRYVPSFAHRWKRAGPPPHNMTVAKGPVHMAASREFVDFSLHSTYARDLLTWIQKTSFPDESFFTTLNNQHQLGVPGAYTGEPDCPQRQTVNRYKVWFDFWSDQECNGKWVRQICNFGLGDIHHMVDSVFMFANKFSYDLQPQALDCLEQWYFSRIQREEATGSLDLTVGFYSNLDIVKQALRKNFINECSIKLSASSLAAGATFVSKFTETYSATASVTSNKGSWSTSAPAYYTKQLEKLIVENGGFPPLHRPVLPSGVNCTKVWQGDVFEVSRAKRLSTLAARRPPGFYDTIRKDCRTFRKVAGYIEQVSEEEKAFPLAFSILLYKDVEQVERLLRAVYRPHNLYCLHSDLKASPQVQRQIRALVTCLPNVFQAPRQVDVRWGTFTVLEPELICMKALLRKSKSWRYFINLTGQEFPLKTNKELVAILKAYRGANDIIGRHVKSSEVRWKRAGPPPHNISVAKGPVHMCASRDFVHFAVHSRYARDFLTWIKRTRIPDESFFTTLNNLPHLGAPGAYTGKLNSSKRTSVNRYKLWASSRQTCSGRWVRGVCNFGVADIVRMVRSVAMFANKFHYGFHTAGYDCLEQWYFWRVAREDSTGHVDLDTHLYSNLDIVKHALRRKPLPQAGNVSTWPSHDAAVPGSTSEKPSVNDVHFPSPGMTVLASGTNCTKVWQGDETEILRAKSHKSRPARRPPGFYDKITSKCSTYRTEAGYVEQVSEEEKSFPLAFSILLYKDVEQVERLLRAVYRPHNLYCLHTDLKASAHVQRQITALVTCLPNVFQAPRRVDVRWGTFTVLEPELICMEALLRKSKSWRYFINLTGQEFPLKTNKELVAILKAYRGANDITGRYYKEFAHRWQKAGVAPHNMSVASGPVHVAASRDFVDYALHSQYARDFLQWIKKTKIPDESFFTTLNNHPRLGVPGAYTGSDDWPKRRAVSRYKLWVWGRPPCDGTWIRNVCNFGVGDVHRMVTSIFMFANKFHYDLYPPAYDCLEQWYFARVHREEQSGKTDLDVTVYSNLDIVKHAFKPTDPDPGHHNT</sequence>
<dbReference type="PANTHER" id="PTHR19297">
    <property type="entry name" value="GLYCOSYLTRANSFERASE 14 FAMILY MEMBER"/>
    <property type="match status" value="1"/>
</dbReference>
<dbReference type="GO" id="GO:0016020">
    <property type="term" value="C:membrane"/>
    <property type="evidence" value="ECO:0007669"/>
    <property type="project" value="UniProtKB-SubCell"/>
</dbReference>
<keyword evidence="7" id="KW-1133">Transmembrane helix</keyword>